<dbReference type="Proteomes" id="UP000606172">
    <property type="component" value="Unassembled WGS sequence"/>
</dbReference>
<dbReference type="EMBL" id="BOOW01000002">
    <property type="protein sequence ID" value="GII89948.1"/>
    <property type="molecule type" value="Genomic_DNA"/>
</dbReference>
<dbReference type="SMART" id="SM00278">
    <property type="entry name" value="HhH1"/>
    <property type="match status" value="2"/>
</dbReference>
<dbReference type="GO" id="GO:0015627">
    <property type="term" value="C:type II protein secretion system complex"/>
    <property type="evidence" value="ECO:0007669"/>
    <property type="project" value="TreeGrafter"/>
</dbReference>
<dbReference type="Gene3D" id="1.10.150.280">
    <property type="entry name" value="AF1531-like domain"/>
    <property type="match status" value="1"/>
</dbReference>
<gene>
    <name evidence="2" type="ORF">Ssi02_01790</name>
</gene>
<organism evidence="2 3">
    <name type="scientific">Sinosporangium siamense</name>
    <dbReference type="NCBI Taxonomy" id="1367973"/>
    <lineage>
        <taxon>Bacteria</taxon>
        <taxon>Bacillati</taxon>
        <taxon>Actinomycetota</taxon>
        <taxon>Actinomycetes</taxon>
        <taxon>Streptosporangiales</taxon>
        <taxon>Streptosporangiaceae</taxon>
        <taxon>Sinosporangium</taxon>
    </lineage>
</organism>
<dbReference type="InterPro" id="IPR003583">
    <property type="entry name" value="Hlx-hairpin-Hlx_DNA-bd_motif"/>
</dbReference>
<dbReference type="Pfam" id="PF10531">
    <property type="entry name" value="SLBB"/>
    <property type="match status" value="1"/>
</dbReference>
<evidence type="ECO:0000259" key="1">
    <source>
        <dbReference type="SMART" id="SM00278"/>
    </source>
</evidence>
<evidence type="ECO:0000313" key="2">
    <source>
        <dbReference type="EMBL" id="GII89948.1"/>
    </source>
</evidence>
<dbReference type="InterPro" id="IPR019554">
    <property type="entry name" value="Soluble_ligand-bd"/>
</dbReference>
<dbReference type="PANTHER" id="PTHR21180:SF32">
    <property type="entry name" value="ENDONUCLEASE_EXONUCLEASE_PHOSPHATASE FAMILY DOMAIN-CONTAINING PROTEIN 1"/>
    <property type="match status" value="1"/>
</dbReference>
<dbReference type="Pfam" id="PF12836">
    <property type="entry name" value="HHH_3"/>
    <property type="match status" value="1"/>
</dbReference>
<dbReference type="Gene3D" id="3.10.560.10">
    <property type="entry name" value="Outer membrane lipoprotein wza domain like"/>
    <property type="match status" value="1"/>
</dbReference>
<proteinExistence type="predicted"/>
<keyword evidence="3" id="KW-1185">Reference proteome</keyword>
<comment type="caution">
    <text evidence="2">The sequence shown here is derived from an EMBL/GenBank/DDBJ whole genome shotgun (WGS) entry which is preliminary data.</text>
</comment>
<feature type="domain" description="Helix-hairpin-helix DNA-binding motif class 1" evidence="1">
    <location>
        <begin position="128"/>
        <end position="147"/>
    </location>
</feature>
<dbReference type="GO" id="GO:0015628">
    <property type="term" value="P:protein secretion by the type II secretion system"/>
    <property type="evidence" value="ECO:0007669"/>
    <property type="project" value="TreeGrafter"/>
</dbReference>
<dbReference type="PANTHER" id="PTHR21180">
    <property type="entry name" value="ENDONUCLEASE/EXONUCLEASE/PHOSPHATASE FAMILY DOMAIN-CONTAINING PROTEIN 1"/>
    <property type="match status" value="1"/>
</dbReference>
<dbReference type="InterPro" id="IPR051675">
    <property type="entry name" value="Endo/Exo/Phosphatase_dom_1"/>
</dbReference>
<dbReference type="AlphaFoldDB" id="A0A919RA42"/>
<dbReference type="SUPFAM" id="SSF47781">
    <property type="entry name" value="RuvA domain 2-like"/>
    <property type="match status" value="1"/>
</dbReference>
<protein>
    <recommendedName>
        <fullName evidence="1">Helix-hairpin-helix DNA-binding motif class 1 domain-containing protein</fullName>
    </recommendedName>
</protein>
<feature type="domain" description="Helix-hairpin-helix DNA-binding motif class 1" evidence="1">
    <location>
        <begin position="98"/>
        <end position="117"/>
    </location>
</feature>
<evidence type="ECO:0000313" key="3">
    <source>
        <dbReference type="Proteomes" id="UP000606172"/>
    </source>
</evidence>
<dbReference type="GO" id="GO:0006281">
    <property type="term" value="P:DNA repair"/>
    <property type="evidence" value="ECO:0007669"/>
    <property type="project" value="InterPro"/>
</dbReference>
<sequence length="150" mass="15515">MPAVSPTMHVTVHVAGKVRHPGVFPLQPGARVADAIKAAGGVRGTPDTGTLNLARRLVDGEQILVGVSAPQGATVQGTTQSIPSLDTPLIDLNGATAEQLEQLPGVGAVLAARIVEYRDAHGGFRSVDQIKEVTGIGPAKFSDLKDKVRV</sequence>
<name>A0A919RA42_9ACTN</name>
<accession>A0A919RA42</accession>
<reference evidence="2" key="1">
    <citation type="submission" date="2021-01" db="EMBL/GenBank/DDBJ databases">
        <title>Whole genome shotgun sequence of Sinosporangium siamense NBRC 109515.</title>
        <authorList>
            <person name="Komaki H."/>
            <person name="Tamura T."/>
        </authorList>
    </citation>
    <scope>NUCLEOTIDE SEQUENCE</scope>
    <source>
        <strain evidence="2">NBRC 109515</strain>
    </source>
</reference>
<dbReference type="InterPro" id="IPR010994">
    <property type="entry name" value="RuvA_2-like"/>
</dbReference>
<dbReference type="GO" id="GO:0003677">
    <property type="term" value="F:DNA binding"/>
    <property type="evidence" value="ECO:0007669"/>
    <property type="project" value="InterPro"/>
</dbReference>